<dbReference type="EMBL" id="OU015566">
    <property type="protein sequence ID" value="CAG5103568.1"/>
    <property type="molecule type" value="Genomic_DNA"/>
</dbReference>
<evidence type="ECO:0000256" key="1">
    <source>
        <dbReference type="SAM" id="Coils"/>
    </source>
</evidence>
<evidence type="ECO:0000313" key="2">
    <source>
        <dbReference type="EMBL" id="CAG5103568.1"/>
    </source>
</evidence>
<keyword evidence="1" id="KW-0175">Coiled coil</keyword>
<keyword evidence="3" id="KW-1185">Reference proteome</keyword>
<feature type="coiled-coil region" evidence="1">
    <location>
        <begin position="72"/>
        <end position="106"/>
    </location>
</feature>
<sequence>MNKSATAMGAKVESFALRMRMEKLAPGAVKGLLAAGKQEPPPQSGVSKKEINEIQAALKGMKVMGNFQSASMQKINQQNAKIEARIDNLERNFSKQTQQIQDTLRSGKKFGGKLSRWQALTRRLDSIISIPLMENRTAPVDSNEFPIRRDRLLQTVEKLHRTWMIKFEIRSCPHSLVIGSFLGILMKAVKDH</sequence>
<reference evidence="2 3" key="1">
    <citation type="submission" date="2021-04" db="EMBL/GenBank/DDBJ databases">
        <authorList>
            <person name="Bliznina A."/>
        </authorList>
    </citation>
    <scope>NUCLEOTIDE SEQUENCE [LARGE SCALE GENOMIC DNA]</scope>
</reference>
<evidence type="ECO:0000313" key="3">
    <source>
        <dbReference type="Proteomes" id="UP001158576"/>
    </source>
</evidence>
<organism evidence="2 3">
    <name type="scientific">Oikopleura dioica</name>
    <name type="common">Tunicate</name>
    <dbReference type="NCBI Taxonomy" id="34765"/>
    <lineage>
        <taxon>Eukaryota</taxon>
        <taxon>Metazoa</taxon>
        <taxon>Chordata</taxon>
        <taxon>Tunicata</taxon>
        <taxon>Appendicularia</taxon>
        <taxon>Copelata</taxon>
        <taxon>Oikopleuridae</taxon>
        <taxon>Oikopleura</taxon>
    </lineage>
</organism>
<accession>A0ABN7SSF0</accession>
<gene>
    <name evidence="2" type="ORF">OKIOD_LOCUS9595</name>
</gene>
<proteinExistence type="predicted"/>
<name>A0ABN7SSF0_OIKDI</name>
<dbReference type="Proteomes" id="UP001158576">
    <property type="component" value="Chromosome 1"/>
</dbReference>
<protein>
    <submittedName>
        <fullName evidence="2">Oidioi.mRNA.OKI2018_I69.chr1.g830.t1.cds</fullName>
    </submittedName>
</protein>